<dbReference type="EMBL" id="GGEC01055781">
    <property type="protein sequence ID" value="MBX36265.1"/>
    <property type="molecule type" value="Transcribed_RNA"/>
</dbReference>
<dbReference type="AlphaFoldDB" id="A0A2P2N1A1"/>
<proteinExistence type="predicted"/>
<name>A0A2P2N1A1_RHIMU</name>
<protein>
    <submittedName>
        <fullName evidence="1">Uncharacterized protein</fullName>
    </submittedName>
</protein>
<evidence type="ECO:0000313" key="1">
    <source>
        <dbReference type="EMBL" id="MBX36265.1"/>
    </source>
</evidence>
<accession>A0A2P2N1A1</accession>
<sequence>MLSTLPSIYWYGAIHPKSNNFTFVINNL</sequence>
<reference evidence="1" key="1">
    <citation type="submission" date="2018-02" db="EMBL/GenBank/DDBJ databases">
        <title>Rhizophora mucronata_Transcriptome.</title>
        <authorList>
            <person name="Meera S.P."/>
            <person name="Sreeshan A."/>
            <person name="Augustine A."/>
        </authorList>
    </citation>
    <scope>NUCLEOTIDE SEQUENCE</scope>
    <source>
        <tissue evidence="1">Leaf</tissue>
    </source>
</reference>
<organism evidence="1">
    <name type="scientific">Rhizophora mucronata</name>
    <name type="common">Asiatic mangrove</name>
    <dbReference type="NCBI Taxonomy" id="61149"/>
    <lineage>
        <taxon>Eukaryota</taxon>
        <taxon>Viridiplantae</taxon>
        <taxon>Streptophyta</taxon>
        <taxon>Embryophyta</taxon>
        <taxon>Tracheophyta</taxon>
        <taxon>Spermatophyta</taxon>
        <taxon>Magnoliopsida</taxon>
        <taxon>eudicotyledons</taxon>
        <taxon>Gunneridae</taxon>
        <taxon>Pentapetalae</taxon>
        <taxon>rosids</taxon>
        <taxon>fabids</taxon>
        <taxon>Malpighiales</taxon>
        <taxon>Rhizophoraceae</taxon>
        <taxon>Rhizophora</taxon>
    </lineage>
</organism>